<keyword evidence="1" id="KW-0697">Rotamase</keyword>
<dbReference type="InterPro" id="IPR046357">
    <property type="entry name" value="PPIase_dom_sf"/>
</dbReference>
<feature type="region of interest" description="Disordered" evidence="2">
    <location>
        <begin position="31"/>
        <end position="50"/>
    </location>
</feature>
<dbReference type="Gene3D" id="3.10.50.40">
    <property type="match status" value="1"/>
</dbReference>
<dbReference type="AlphaFoldDB" id="A0A7S0X8L4"/>
<evidence type="ECO:0000256" key="1">
    <source>
        <dbReference type="PROSITE-ProRule" id="PRU00277"/>
    </source>
</evidence>
<dbReference type="InterPro" id="IPR001179">
    <property type="entry name" value="PPIase_FKBP_dom"/>
</dbReference>
<evidence type="ECO:0000313" key="4">
    <source>
        <dbReference type="EMBL" id="CAD8709132.1"/>
    </source>
</evidence>
<sequence length="263" mass="26715">MVCMSAVAAAASPLATATATPRRATRRACAARAGTRPSAEYSEANGGAEAEASSSSVSRGFSLGKQGRRTATATLAAAVGTLWATEAPPARADQAAAAGVKIVSETEGFGKKVAKEGDLVLVSYYATLGDEQGTFFDSTLGGAKFFTGVNNQSVQPAAVRPVVIKVRGDEPVPGICKGLKQGIEGMRVGGVRTISVPPELGFGDIVVRSPYAVIPAGSTLVYEVKMLRLSDSGIEALYKDISGCGLGGANTVTSGCADIVPVE</sequence>
<gene>
    <name evidence="4" type="ORF">MANT1106_LOCUS11815</name>
</gene>
<dbReference type="PANTHER" id="PTHR47598">
    <property type="entry name" value="PEPTIDYL-PROLYL CIS-TRANS ISOMERASE FKBP17-2, CHLOROPLASTIC"/>
    <property type="match status" value="1"/>
</dbReference>
<comment type="catalytic activity">
    <reaction evidence="1">
        <text>[protein]-peptidylproline (omega=180) = [protein]-peptidylproline (omega=0)</text>
        <dbReference type="Rhea" id="RHEA:16237"/>
        <dbReference type="Rhea" id="RHEA-COMP:10747"/>
        <dbReference type="Rhea" id="RHEA-COMP:10748"/>
        <dbReference type="ChEBI" id="CHEBI:83833"/>
        <dbReference type="ChEBI" id="CHEBI:83834"/>
        <dbReference type="EC" id="5.2.1.8"/>
    </reaction>
</comment>
<accession>A0A7S0X8L4</accession>
<reference evidence="4" key="1">
    <citation type="submission" date="2021-01" db="EMBL/GenBank/DDBJ databases">
        <authorList>
            <person name="Corre E."/>
            <person name="Pelletier E."/>
            <person name="Niang G."/>
            <person name="Scheremetjew M."/>
            <person name="Finn R."/>
            <person name="Kale V."/>
            <person name="Holt S."/>
            <person name="Cochrane G."/>
            <person name="Meng A."/>
            <person name="Brown T."/>
            <person name="Cohen L."/>
        </authorList>
    </citation>
    <scope>NUCLEOTIDE SEQUENCE</scope>
    <source>
        <strain evidence="4">SL-175</strain>
    </source>
</reference>
<dbReference type="PROSITE" id="PS50059">
    <property type="entry name" value="FKBP_PPIASE"/>
    <property type="match status" value="1"/>
</dbReference>
<dbReference type="InterPro" id="IPR053111">
    <property type="entry name" value="Chloro_FKBP-type_PPIase"/>
</dbReference>
<dbReference type="Pfam" id="PF00254">
    <property type="entry name" value="FKBP_C"/>
    <property type="match status" value="1"/>
</dbReference>
<keyword evidence="1" id="KW-0413">Isomerase</keyword>
<evidence type="ECO:0000259" key="3">
    <source>
        <dbReference type="PROSITE" id="PS50059"/>
    </source>
</evidence>
<feature type="domain" description="PPIase FKBP-type" evidence="3">
    <location>
        <begin position="117"/>
        <end position="230"/>
    </location>
</feature>
<proteinExistence type="predicted"/>
<evidence type="ECO:0000256" key="2">
    <source>
        <dbReference type="SAM" id="MobiDB-lite"/>
    </source>
</evidence>
<dbReference type="PANTHER" id="PTHR47598:SF1">
    <property type="entry name" value="PEPTIDYL-PROLYL CIS-TRANS ISOMERASE FKBP17-2, CHLOROPLASTIC"/>
    <property type="match status" value="1"/>
</dbReference>
<dbReference type="EMBL" id="HBFC01019742">
    <property type="protein sequence ID" value="CAD8709132.1"/>
    <property type="molecule type" value="Transcribed_RNA"/>
</dbReference>
<dbReference type="SUPFAM" id="SSF54534">
    <property type="entry name" value="FKBP-like"/>
    <property type="match status" value="1"/>
</dbReference>
<dbReference type="GO" id="GO:0003755">
    <property type="term" value="F:peptidyl-prolyl cis-trans isomerase activity"/>
    <property type="evidence" value="ECO:0007669"/>
    <property type="project" value="UniProtKB-KW"/>
</dbReference>
<dbReference type="GO" id="GO:0009507">
    <property type="term" value="C:chloroplast"/>
    <property type="evidence" value="ECO:0007669"/>
    <property type="project" value="TreeGrafter"/>
</dbReference>
<protein>
    <recommendedName>
        <fullName evidence="1">peptidylprolyl isomerase</fullName>
        <ecNumber evidence="1">5.2.1.8</ecNumber>
    </recommendedName>
</protein>
<dbReference type="EC" id="5.2.1.8" evidence="1"/>
<organism evidence="4">
    <name type="scientific">Mantoniella antarctica</name>
    <dbReference type="NCBI Taxonomy" id="81844"/>
    <lineage>
        <taxon>Eukaryota</taxon>
        <taxon>Viridiplantae</taxon>
        <taxon>Chlorophyta</taxon>
        <taxon>Mamiellophyceae</taxon>
        <taxon>Mamiellales</taxon>
        <taxon>Mamiellaceae</taxon>
        <taxon>Mantoniella</taxon>
    </lineage>
</organism>
<name>A0A7S0X8L4_9CHLO</name>